<proteinExistence type="predicted"/>
<sequence>MEEVWKEINMSTLGHYCHPSPPSLSSVETPLPHYKTIEPADHHSFHGMSLPDFLTGPFKDPRCSAATGEHRHHSLPPTALSLCSSGLVPDFDYQNFHSCLPASNSDSACPGHVAAAIVDAGSGSHFLCSRKRVCDTPSSCNTLRSAMGAQQPKWKSLQKSFSALF</sequence>
<dbReference type="Proteomes" id="UP001418222">
    <property type="component" value="Unassembled WGS sequence"/>
</dbReference>
<keyword evidence="2" id="KW-1185">Reference proteome</keyword>
<name>A0AAP0C1W2_9ASPA</name>
<gene>
    <name evidence="1" type="ORF">KSP39_PZI000935</name>
</gene>
<evidence type="ECO:0000313" key="2">
    <source>
        <dbReference type="Proteomes" id="UP001418222"/>
    </source>
</evidence>
<organism evidence="1 2">
    <name type="scientific">Platanthera zijinensis</name>
    <dbReference type="NCBI Taxonomy" id="2320716"/>
    <lineage>
        <taxon>Eukaryota</taxon>
        <taxon>Viridiplantae</taxon>
        <taxon>Streptophyta</taxon>
        <taxon>Embryophyta</taxon>
        <taxon>Tracheophyta</taxon>
        <taxon>Spermatophyta</taxon>
        <taxon>Magnoliopsida</taxon>
        <taxon>Liliopsida</taxon>
        <taxon>Asparagales</taxon>
        <taxon>Orchidaceae</taxon>
        <taxon>Orchidoideae</taxon>
        <taxon>Orchideae</taxon>
        <taxon>Orchidinae</taxon>
        <taxon>Platanthera</taxon>
    </lineage>
</organism>
<dbReference type="AlphaFoldDB" id="A0AAP0C1W2"/>
<evidence type="ECO:0000313" key="1">
    <source>
        <dbReference type="EMBL" id="KAK8956902.1"/>
    </source>
</evidence>
<protein>
    <submittedName>
        <fullName evidence="1">Uncharacterized protein</fullName>
    </submittedName>
</protein>
<comment type="caution">
    <text evidence="1">The sequence shown here is derived from an EMBL/GenBank/DDBJ whole genome shotgun (WGS) entry which is preliminary data.</text>
</comment>
<reference evidence="1 2" key="1">
    <citation type="journal article" date="2022" name="Nat. Plants">
        <title>Genomes of leafy and leafless Platanthera orchids illuminate the evolution of mycoheterotrophy.</title>
        <authorList>
            <person name="Li M.H."/>
            <person name="Liu K.W."/>
            <person name="Li Z."/>
            <person name="Lu H.C."/>
            <person name="Ye Q.L."/>
            <person name="Zhang D."/>
            <person name="Wang J.Y."/>
            <person name="Li Y.F."/>
            <person name="Zhong Z.M."/>
            <person name="Liu X."/>
            <person name="Yu X."/>
            <person name="Liu D.K."/>
            <person name="Tu X.D."/>
            <person name="Liu B."/>
            <person name="Hao Y."/>
            <person name="Liao X.Y."/>
            <person name="Jiang Y.T."/>
            <person name="Sun W.H."/>
            <person name="Chen J."/>
            <person name="Chen Y.Q."/>
            <person name="Ai Y."/>
            <person name="Zhai J.W."/>
            <person name="Wu S.S."/>
            <person name="Zhou Z."/>
            <person name="Hsiao Y.Y."/>
            <person name="Wu W.L."/>
            <person name="Chen Y.Y."/>
            <person name="Lin Y.F."/>
            <person name="Hsu J.L."/>
            <person name="Li C.Y."/>
            <person name="Wang Z.W."/>
            <person name="Zhao X."/>
            <person name="Zhong W.Y."/>
            <person name="Ma X.K."/>
            <person name="Ma L."/>
            <person name="Huang J."/>
            <person name="Chen G.Z."/>
            <person name="Huang M.Z."/>
            <person name="Huang L."/>
            <person name="Peng D.H."/>
            <person name="Luo Y.B."/>
            <person name="Zou S.Q."/>
            <person name="Chen S.P."/>
            <person name="Lan S."/>
            <person name="Tsai W.C."/>
            <person name="Van de Peer Y."/>
            <person name="Liu Z.J."/>
        </authorList>
    </citation>
    <scope>NUCLEOTIDE SEQUENCE [LARGE SCALE GENOMIC DNA]</scope>
    <source>
        <strain evidence="1">Lor287</strain>
    </source>
</reference>
<dbReference type="EMBL" id="JBBWWQ010000001">
    <property type="protein sequence ID" value="KAK8956902.1"/>
    <property type="molecule type" value="Genomic_DNA"/>
</dbReference>
<accession>A0AAP0C1W2</accession>